<protein>
    <recommendedName>
        <fullName evidence="1">Glycosyltransferase 2-like domain-containing protein</fullName>
    </recommendedName>
</protein>
<feature type="domain" description="Glycosyltransferase 2-like" evidence="1">
    <location>
        <begin position="101"/>
        <end position="209"/>
    </location>
</feature>
<dbReference type="InterPro" id="IPR029044">
    <property type="entry name" value="Nucleotide-diphossugar_trans"/>
</dbReference>
<accession>A0A917YVH1</accession>
<proteinExistence type="predicted"/>
<evidence type="ECO:0000313" key="3">
    <source>
        <dbReference type="Proteomes" id="UP000646523"/>
    </source>
</evidence>
<evidence type="ECO:0000259" key="1">
    <source>
        <dbReference type="Pfam" id="PF00535"/>
    </source>
</evidence>
<dbReference type="InterPro" id="IPR050834">
    <property type="entry name" value="Glycosyltransf_2"/>
</dbReference>
<reference evidence="2" key="2">
    <citation type="submission" date="2020-09" db="EMBL/GenBank/DDBJ databases">
        <authorList>
            <person name="Sun Q."/>
            <person name="Zhou Y."/>
        </authorList>
    </citation>
    <scope>NUCLEOTIDE SEQUENCE</scope>
    <source>
        <strain evidence="2">CGMCC 4.7368</strain>
    </source>
</reference>
<gene>
    <name evidence="2" type="ORF">GCM10012289_23730</name>
</gene>
<dbReference type="Proteomes" id="UP000646523">
    <property type="component" value="Unassembled WGS sequence"/>
</dbReference>
<dbReference type="Pfam" id="PF00535">
    <property type="entry name" value="Glycos_transf_2"/>
    <property type="match status" value="1"/>
</dbReference>
<keyword evidence="3" id="KW-1185">Reference proteome</keyword>
<dbReference type="PANTHER" id="PTHR43685">
    <property type="entry name" value="GLYCOSYLTRANSFERASE"/>
    <property type="match status" value="1"/>
</dbReference>
<organism evidence="2 3">
    <name type="scientific">Nonomuraea cavernae</name>
    <dbReference type="NCBI Taxonomy" id="2045107"/>
    <lineage>
        <taxon>Bacteria</taxon>
        <taxon>Bacillati</taxon>
        <taxon>Actinomycetota</taxon>
        <taxon>Actinomycetes</taxon>
        <taxon>Streptosporangiales</taxon>
        <taxon>Streptosporangiaceae</taxon>
        <taxon>Nonomuraea</taxon>
    </lineage>
</organism>
<comment type="caution">
    <text evidence="2">The sequence shown here is derived from an EMBL/GenBank/DDBJ whole genome shotgun (WGS) entry which is preliminary data.</text>
</comment>
<dbReference type="InterPro" id="IPR001173">
    <property type="entry name" value="Glyco_trans_2-like"/>
</dbReference>
<dbReference type="RefSeq" id="WP_189124091.1">
    <property type="nucleotide sequence ID" value="NZ_BMNH01000005.1"/>
</dbReference>
<sequence>MRPSVGVVIPTRGDRPQQLRAAVLAAASQDHPGETSVVVVADGVAPEAVAAQLAGLEAGAFAERVTGLEAGAFAERVTGLEIGALAGRGSGLEVGAVAGQESGRIRVLANTLTPGLPGARNTGIAACDTELVAFCDDDDLWLPGKLAAQVAALESGDAEFASCGIEVEYGRRRVPRLAGTSTVTRDDLVRSRMVMVHASTFLFRRGALWADESAPGGQNEDWDLALRAAKRRPVVNVDRPLVRVRWGSSHYVTRWADRIAGLEWMLARHPELAADRRGAARVYGQLAFHHAALGHRRQAGRWAVRAFTARAGEPRVPLALAVATGLVSAPAVLALLHDRGHGI</sequence>
<dbReference type="EMBL" id="BMNH01000005">
    <property type="protein sequence ID" value="GGO67398.1"/>
    <property type="molecule type" value="Genomic_DNA"/>
</dbReference>
<dbReference type="SUPFAM" id="SSF53448">
    <property type="entry name" value="Nucleotide-diphospho-sugar transferases"/>
    <property type="match status" value="1"/>
</dbReference>
<dbReference type="Gene3D" id="3.90.550.10">
    <property type="entry name" value="Spore Coat Polysaccharide Biosynthesis Protein SpsA, Chain A"/>
    <property type="match status" value="1"/>
</dbReference>
<dbReference type="AlphaFoldDB" id="A0A917YVH1"/>
<evidence type="ECO:0000313" key="2">
    <source>
        <dbReference type="EMBL" id="GGO67398.1"/>
    </source>
</evidence>
<dbReference type="CDD" id="cd00761">
    <property type="entry name" value="Glyco_tranf_GTA_type"/>
    <property type="match status" value="1"/>
</dbReference>
<reference evidence="2" key="1">
    <citation type="journal article" date="2014" name="Int. J. Syst. Evol. Microbiol.">
        <title>Complete genome sequence of Corynebacterium casei LMG S-19264T (=DSM 44701T), isolated from a smear-ripened cheese.</title>
        <authorList>
            <consortium name="US DOE Joint Genome Institute (JGI-PGF)"/>
            <person name="Walter F."/>
            <person name="Albersmeier A."/>
            <person name="Kalinowski J."/>
            <person name="Ruckert C."/>
        </authorList>
    </citation>
    <scope>NUCLEOTIDE SEQUENCE</scope>
    <source>
        <strain evidence="2">CGMCC 4.7368</strain>
    </source>
</reference>
<name>A0A917YVH1_9ACTN</name>
<dbReference type="PANTHER" id="PTHR43685:SF2">
    <property type="entry name" value="GLYCOSYLTRANSFERASE 2-LIKE DOMAIN-CONTAINING PROTEIN"/>
    <property type="match status" value="1"/>
</dbReference>